<dbReference type="Proteomes" id="UP000284772">
    <property type="component" value="Unassembled WGS sequence"/>
</dbReference>
<evidence type="ECO:0000313" key="2">
    <source>
        <dbReference type="Proteomes" id="UP000284772"/>
    </source>
</evidence>
<gene>
    <name evidence="1" type="ORF">DWX27_13215</name>
</gene>
<dbReference type="RefSeq" id="WP_118448451.1">
    <property type="nucleotide sequence ID" value="NZ_QRWT01000013.1"/>
</dbReference>
<dbReference type="AlphaFoldDB" id="A0AAQ0LMU2"/>
<proteinExistence type="predicted"/>
<comment type="caution">
    <text evidence="1">The sequence shown here is derived from an EMBL/GenBank/DDBJ whole genome shotgun (WGS) entry which is preliminary data.</text>
</comment>
<organism evidence="1 2">
    <name type="scientific">Bacteroides intestinalis</name>
    <dbReference type="NCBI Taxonomy" id="329854"/>
    <lineage>
        <taxon>Bacteria</taxon>
        <taxon>Pseudomonadati</taxon>
        <taxon>Bacteroidota</taxon>
        <taxon>Bacteroidia</taxon>
        <taxon>Bacteroidales</taxon>
        <taxon>Bacteroidaceae</taxon>
        <taxon>Bacteroides</taxon>
    </lineage>
</organism>
<accession>A0AAQ0LMU2</accession>
<protein>
    <submittedName>
        <fullName evidence="1">Uncharacterized protein</fullName>
    </submittedName>
</protein>
<name>A0AAQ0LMU2_9BACE</name>
<dbReference type="EMBL" id="QRWT01000013">
    <property type="protein sequence ID" value="RGT50916.1"/>
    <property type="molecule type" value="Genomic_DNA"/>
</dbReference>
<sequence length="99" mass="11693">MAKKSHKRTVSSEEDFTDKVKSFFGKLDSTWGRLLLITAFVIAGYKVGRVHEEVIRLRELNEMENKLNNALLDVREKYINEILDLKTENNLYKIKYEQK</sequence>
<evidence type="ECO:0000313" key="1">
    <source>
        <dbReference type="EMBL" id="RGT50916.1"/>
    </source>
</evidence>
<reference evidence="1 2" key="1">
    <citation type="submission" date="2018-08" db="EMBL/GenBank/DDBJ databases">
        <title>A genome reference for cultivated species of the human gut microbiota.</title>
        <authorList>
            <person name="Zou Y."/>
            <person name="Xue W."/>
            <person name="Luo G."/>
        </authorList>
    </citation>
    <scope>NUCLEOTIDE SEQUENCE [LARGE SCALE GENOMIC DNA]</scope>
    <source>
        <strain evidence="1 2">AF19-10AC</strain>
    </source>
</reference>